<accession>A0A285J681</accession>
<dbReference type="InterPro" id="IPR002123">
    <property type="entry name" value="Plipid/glycerol_acylTrfase"/>
</dbReference>
<evidence type="ECO:0000256" key="7">
    <source>
        <dbReference type="ARBA" id="ARBA00039058"/>
    </source>
</evidence>
<dbReference type="GO" id="GO:0043810">
    <property type="term" value="F:ornithine-acyl [acyl carrier protein] N-acyltransferase activity"/>
    <property type="evidence" value="ECO:0007669"/>
    <property type="project" value="UniProtKB-EC"/>
</dbReference>
<keyword evidence="3 12" id="KW-0808">Transferase</keyword>
<keyword evidence="13" id="KW-1185">Reference proteome</keyword>
<dbReference type="Pfam" id="PF13444">
    <property type="entry name" value="Acetyltransf_5"/>
    <property type="match status" value="1"/>
</dbReference>
<evidence type="ECO:0000256" key="9">
    <source>
        <dbReference type="ARBA" id="ARBA00045724"/>
    </source>
</evidence>
<evidence type="ECO:0000256" key="1">
    <source>
        <dbReference type="ARBA" id="ARBA00005189"/>
    </source>
</evidence>
<dbReference type="RefSeq" id="WP_097111900.1">
    <property type="nucleotide sequence ID" value="NZ_OBEB01000005.1"/>
</dbReference>
<dbReference type="EMBL" id="OBEB01000005">
    <property type="protein sequence ID" value="SNY54611.1"/>
    <property type="molecule type" value="Genomic_DNA"/>
</dbReference>
<dbReference type="InterPro" id="IPR045746">
    <property type="entry name" value="ACT14924-like_Acyltransf_dom"/>
</dbReference>
<dbReference type="SMART" id="SM00563">
    <property type="entry name" value="PlsC"/>
    <property type="match status" value="1"/>
</dbReference>
<evidence type="ECO:0000256" key="3">
    <source>
        <dbReference type="ARBA" id="ARBA00022679"/>
    </source>
</evidence>
<evidence type="ECO:0000313" key="13">
    <source>
        <dbReference type="Proteomes" id="UP000219353"/>
    </source>
</evidence>
<gene>
    <name evidence="12" type="ORF">SAMN06297280_2691</name>
</gene>
<evidence type="ECO:0000256" key="10">
    <source>
        <dbReference type="ARBA" id="ARBA00047785"/>
    </source>
</evidence>
<dbReference type="AlphaFoldDB" id="A0A285J681"/>
<dbReference type="Gene3D" id="3.40.630.30">
    <property type="match status" value="1"/>
</dbReference>
<dbReference type="SUPFAM" id="SSF69593">
    <property type="entry name" value="Glycerol-3-phosphate (1)-acyltransferase"/>
    <property type="match status" value="1"/>
</dbReference>
<name>A0A285J681_9GAMM</name>
<evidence type="ECO:0000256" key="4">
    <source>
        <dbReference type="ARBA" id="ARBA00023098"/>
    </source>
</evidence>
<sequence>MFNVEQVIQQQMPGITGKPWLYKPVKGALSYLLHEQEFAAFSQQYPHLQGLDFVEQVLEYFNFSYSARDTEIARIPASGKVVIIANHPIGSLDGLALIKLISDIRPDVKIIANQLLMSVTALHSLLLPVNNMEGGTERGRLSEIRKHLQQDGALVLFPAGEVSRLKPNGVRDGKWHNGFLRFASSAKAPILPIYIDGRNSALFYGASMLYKPLATMLLVQEMFKQQRKNITMRIGEQIPFDSYGQLPLSTKEQLKLFKKHLYRLAKDKAPLLRTQSTIAHPELRSELKADLAKCQPLGTTSDGKLIYLYHHQQSSALMREIGRLREQAFRAVGEGTGNKRDIDKYDSYYHHLILWDPTELEMVGAYRLAPSAEVIANAGVDGLYTASLFHYNQAMQPYLEQGLELGRSFIQPRYWGKRSLDYLWYGIGAYLQHNPQIRYLFGAVSISASYPQTGRDLLVYFYTLYFGVKNSPALANQPYLLSPEQQQSLQQHFCGNDYSADFSQLKHLLANMGLNVPTLYKQYSELCQPGGVSFLSFSTDPAFADCVDGLVLVDLQQLKPAKQARYLS</sequence>
<comment type="catalytic activity">
    <reaction evidence="10">
        <text>a (3R)-hydroxyacyl-[ACP] + L-ornithine = a lyso-ornithine lipid + holo-[ACP] + H(+)</text>
        <dbReference type="Rhea" id="RHEA:20633"/>
        <dbReference type="Rhea" id="RHEA-COMP:9685"/>
        <dbReference type="Rhea" id="RHEA-COMP:9945"/>
        <dbReference type="ChEBI" id="CHEBI:15378"/>
        <dbReference type="ChEBI" id="CHEBI:46911"/>
        <dbReference type="ChEBI" id="CHEBI:64479"/>
        <dbReference type="ChEBI" id="CHEBI:78827"/>
        <dbReference type="ChEBI" id="CHEBI:138482"/>
        <dbReference type="EC" id="2.3.2.30"/>
    </reaction>
    <physiologicalReaction direction="left-to-right" evidence="10">
        <dbReference type="Rhea" id="RHEA:20634"/>
    </physiologicalReaction>
</comment>
<dbReference type="OrthoDB" id="1113830at2"/>
<evidence type="ECO:0000256" key="2">
    <source>
        <dbReference type="ARBA" id="ARBA00022516"/>
    </source>
</evidence>
<evidence type="ECO:0000256" key="8">
    <source>
        <dbReference type="ARBA" id="ARBA00039866"/>
    </source>
</evidence>
<dbReference type="InterPro" id="IPR052351">
    <property type="entry name" value="Ornithine_N-alpha-AT"/>
</dbReference>
<dbReference type="CDD" id="cd07986">
    <property type="entry name" value="LPLAT_ACT14924-like"/>
    <property type="match status" value="1"/>
</dbReference>
<dbReference type="SUPFAM" id="SSF55729">
    <property type="entry name" value="Acyl-CoA N-acyltransferases (Nat)"/>
    <property type="match status" value="1"/>
</dbReference>
<dbReference type="Proteomes" id="UP000219353">
    <property type="component" value="Unassembled WGS sequence"/>
</dbReference>
<comment type="pathway">
    <text evidence="1">Lipid metabolism.</text>
</comment>
<evidence type="ECO:0000256" key="6">
    <source>
        <dbReference type="ARBA" id="ARBA00038095"/>
    </source>
</evidence>
<dbReference type="Pfam" id="PF19576">
    <property type="entry name" value="Acyltransf_2"/>
    <property type="match status" value="1"/>
</dbReference>
<evidence type="ECO:0000313" key="12">
    <source>
        <dbReference type="EMBL" id="SNY54611.1"/>
    </source>
</evidence>
<dbReference type="PANTHER" id="PTHR37323:SF1">
    <property type="entry name" value="L-ORNITHINE N(ALPHA)-ACYLTRANSFERASE"/>
    <property type="match status" value="1"/>
</dbReference>
<evidence type="ECO:0000259" key="11">
    <source>
        <dbReference type="SMART" id="SM00563"/>
    </source>
</evidence>
<keyword evidence="4" id="KW-0443">Lipid metabolism</keyword>
<keyword evidence="2" id="KW-0444">Lipid biosynthesis</keyword>
<dbReference type="PANTHER" id="PTHR37323">
    <property type="entry name" value="GCN5-RELATED N-ACETYLTRANSFERASE"/>
    <property type="match status" value="1"/>
</dbReference>
<organism evidence="12 13">
    <name type="scientific">Arsukibacterium tuosuense</name>
    <dbReference type="NCBI Taxonomy" id="1323745"/>
    <lineage>
        <taxon>Bacteria</taxon>
        <taxon>Pseudomonadati</taxon>
        <taxon>Pseudomonadota</taxon>
        <taxon>Gammaproteobacteria</taxon>
        <taxon>Chromatiales</taxon>
        <taxon>Chromatiaceae</taxon>
        <taxon>Arsukibacterium</taxon>
    </lineage>
</organism>
<dbReference type="InterPro" id="IPR016181">
    <property type="entry name" value="Acyl_CoA_acyltransferase"/>
</dbReference>
<dbReference type="GO" id="GO:0006629">
    <property type="term" value="P:lipid metabolic process"/>
    <property type="evidence" value="ECO:0007669"/>
    <property type="project" value="UniProtKB-KW"/>
</dbReference>
<comment type="function">
    <text evidence="9">Catalyzes the first step in the biosynthesis of ornithine lipids, which are phosphorus-free membrane lipids. Catalyzes the 3-hydroxyacyl-acyl carrier protein-dependent acylation of ornithine to form lyso-ornithine lipid (LOL).</text>
</comment>
<reference evidence="13" key="1">
    <citation type="submission" date="2017-09" db="EMBL/GenBank/DDBJ databases">
        <authorList>
            <person name="Varghese N."/>
            <person name="Submissions S."/>
        </authorList>
    </citation>
    <scope>NUCLEOTIDE SEQUENCE [LARGE SCALE GENOMIC DNA]</scope>
    <source>
        <strain evidence="13">CGMCC 1.12461</strain>
    </source>
</reference>
<dbReference type="EC" id="2.3.2.30" evidence="7"/>
<keyword evidence="5 12" id="KW-0012">Acyltransferase</keyword>
<proteinExistence type="inferred from homology"/>
<evidence type="ECO:0000256" key="5">
    <source>
        <dbReference type="ARBA" id="ARBA00023315"/>
    </source>
</evidence>
<protein>
    <recommendedName>
        <fullName evidence="8">L-ornithine N(alpha)-acyltransferase</fullName>
        <ecNumber evidence="7">2.3.2.30</ecNumber>
    </recommendedName>
</protein>
<feature type="domain" description="Phospholipid/glycerol acyltransferase" evidence="11">
    <location>
        <begin position="81"/>
        <end position="198"/>
    </location>
</feature>
<comment type="similarity">
    <text evidence="6">Belongs to the acetyltransferase family. OlsB subfamily.</text>
</comment>